<dbReference type="AlphaFoldDB" id="A0A9D2N770"/>
<sequence>MNEKIEVMGSSLDICSVEEIIESINVHWNQEEALSTYGTLTMKLFMAAQKDPGLKAYIEMLDKAVPDDPEVLWAAGLHDGKMEEEITWHDFMGTLFWLLAQYRNYIFILGETLEDAEEMFQYLKEKYPEISVAGRDCLITKETDQVDRVINEINAINPQAVLSCSRTFELEKFVSKNRKMINTRVWFSLGNCQEIWKGPGLKPAWLGKIMEKNLFKKMVSSYKEEKKEI</sequence>
<dbReference type="Proteomes" id="UP000823893">
    <property type="component" value="Unassembled WGS sequence"/>
</dbReference>
<evidence type="ECO:0000256" key="2">
    <source>
        <dbReference type="ARBA" id="ARBA00022679"/>
    </source>
</evidence>
<organism evidence="3 4">
    <name type="scientific">Candidatus Blautia merdigallinarum</name>
    <dbReference type="NCBI Taxonomy" id="2838495"/>
    <lineage>
        <taxon>Bacteria</taxon>
        <taxon>Bacillati</taxon>
        <taxon>Bacillota</taxon>
        <taxon>Clostridia</taxon>
        <taxon>Lachnospirales</taxon>
        <taxon>Lachnospiraceae</taxon>
        <taxon>Blautia</taxon>
    </lineage>
</organism>
<evidence type="ECO:0000256" key="1">
    <source>
        <dbReference type="ARBA" id="ARBA00022676"/>
    </source>
</evidence>
<evidence type="ECO:0000313" key="4">
    <source>
        <dbReference type="Proteomes" id="UP000823893"/>
    </source>
</evidence>
<dbReference type="PANTHER" id="PTHR34136">
    <property type="match status" value="1"/>
</dbReference>
<name>A0A9D2N770_9FIRM</name>
<dbReference type="Pfam" id="PF03808">
    <property type="entry name" value="Glyco_tran_WecG"/>
    <property type="match status" value="1"/>
</dbReference>
<proteinExistence type="predicted"/>
<accession>A0A9D2N770</accession>
<dbReference type="PANTHER" id="PTHR34136:SF1">
    <property type="entry name" value="UDP-N-ACETYL-D-MANNOSAMINURONIC ACID TRANSFERASE"/>
    <property type="match status" value="1"/>
</dbReference>
<gene>
    <name evidence="3" type="ORF">H9935_10415</name>
</gene>
<evidence type="ECO:0000313" key="3">
    <source>
        <dbReference type="EMBL" id="HJC11198.1"/>
    </source>
</evidence>
<dbReference type="EMBL" id="DWWV01000134">
    <property type="protein sequence ID" value="HJC11198.1"/>
    <property type="molecule type" value="Genomic_DNA"/>
</dbReference>
<protein>
    <submittedName>
        <fullName evidence="3">WecB/TagA/CpsF family glycosyltransferase</fullName>
    </submittedName>
</protein>
<keyword evidence="1" id="KW-0328">Glycosyltransferase</keyword>
<reference evidence="3" key="1">
    <citation type="journal article" date="2021" name="PeerJ">
        <title>Extensive microbial diversity within the chicken gut microbiome revealed by metagenomics and culture.</title>
        <authorList>
            <person name="Gilroy R."/>
            <person name="Ravi A."/>
            <person name="Getino M."/>
            <person name="Pursley I."/>
            <person name="Horton D.L."/>
            <person name="Alikhan N.F."/>
            <person name="Baker D."/>
            <person name="Gharbi K."/>
            <person name="Hall N."/>
            <person name="Watson M."/>
            <person name="Adriaenssens E.M."/>
            <person name="Foster-Nyarko E."/>
            <person name="Jarju S."/>
            <person name="Secka A."/>
            <person name="Antonio M."/>
            <person name="Oren A."/>
            <person name="Chaudhuri R.R."/>
            <person name="La Ragione R."/>
            <person name="Hildebrand F."/>
            <person name="Pallen M.J."/>
        </authorList>
    </citation>
    <scope>NUCLEOTIDE SEQUENCE</scope>
    <source>
        <strain evidence="3">ChiSxjej6B18-287</strain>
    </source>
</reference>
<dbReference type="GO" id="GO:0016758">
    <property type="term" value="F:hexosyltransferase activity"/>
    <property type="evidence" value="ECO:0007669"/>
    <property type="project" value="TreeGrafter"/>
</dbReference>
<comment type="caution">
    <text evidence="3">The sequence shown here is derived from an EMBL/GenBank/DDBJ whole genome shotgun (WGS) entry which is preliminary data.</text>
</comment>
<keyword evidence="2" id="KW-0808">Transferase</keyword>
<reference evidence="3" key="2">
    <citation type="submission" date="2021-04" db="EMBL/GenBank/DDBJ databases">
        <authorList>
            <person name="Gilroy R."/>
        </authorList>
    </citation>
    <scope>NUCLEOTIDE SEQUENCE</scope>
    <source>
        <strain evidence="3">ChiSxjej6B18-287</strain>
    </source>
</reference>
<dbReference type="InterPro" id="IPR004629">
    <property type="entry name" value="WecG_TagA_CpsF"/>
</dbReference>